<dbReference type="EMBL" id="MPUH01000158">
    <property type="protein sequence ID" value="OMJ88132.1"/>
    <property type="molecule type" value="Genomic_DNA"/>
</dbReference>
<keyword evidence="4" id="KW-1185">Reference proteome</keyword>
<accession>A0A1R2CGH6</accession>
<keyword evidence="1" id="KW-0175">Coiled coil</keyword>
<evidence type="ECO:0000313" key="4">
    <source>
        <dbReference type="Proteomes" id="UP000187209"/>
    </source>
</evidence>
<organism evidence="3 4">
    <name type="scientific">Stentor coeruleus</name>
    <dbReference type="NCBI Taxonomy" id="5963"/>
    <lineage>
        <taxon>Eukaryota</taxon>
        <taxon>Sar</taxon>
        <taxon>Alveolata</taxon>
        <taxon>Ciliophora</taxon>
        <taxon>Postciliodesmatophora</taxon>
        <taxon>Heterotrichea</taxon>
        <taxon>Heterotrichida</taxon>
        <taxon>Stentoridae</taxon>
        <taxon>Stentor</taxon>
    </lineage>
</organism>
<reference evidence="3 4" key="1">
    <citation type="submission" date="2016-11" db="EMBL/GenBank/DDBJ databases">
        <title>The macronuclear genome of Stentor coeruleus: a giant cell with tiny introns.</title>
        <authorList>
            <person name="Slabodnick M."/>
            <person name="Ruby J.G."/>
            <person name="Reiff S.B."/>
            <person name="Swart E.C."/>
            <person name="Gosai S."/>
            <person name="Prabakaran S."/>
            <person name="Witkowska E."/>
            <person name="Larue G.E."/>
            <person name="Fisher S."/>
            <person name="Freeman R.M."/>
            <person name="Gunawardena J."/>
            <person name="Chu W."/>
            <person name="Stover N.A."/>
            <person name="Gregory B.D."/>
            <person name="Nowacki M."/>
            <person name="Derisi J."/>
            <person name="Roy S.W."/>
            <person name="Marshall W.F."/>
            <person name="Sood P."/>
        </authorList>
    </citation>
    <scope>NUCLEOTIDE SEQUENCE [LARGE SCALE GENOMIC DNA]</scope>
    <source>
        <strain evidence="3">WM001</strain>
    </source>
</reference>
<sequence>MDSSRSSTSKNLLSPSGQNFKYLGFQTSLQKYKKRLQSQFESKNIEIAASSDRINPRNFKSPTLKKTLCPLALKNCKSPPSKGIKFRELSQKTLDNNNSSETWLEMRQKPKNKLKFNKELILSLDCCRKEINWFQTQLSKMHNSSSKTLSKKQINDASEKNIPSRLKKQKSLLLKKHKAEINQQRDELIELFRLGFDSFHNKIVKKLKVEKKKFSELKEKEMQDKINAVSSSIMKENDNKIMIKLSQVKSDYDRQLKRVQDENSDLKKQIDSLKRLLEDSQTKCEKLKNPSQYDDKGNNKNFAELKSMYDDLHREYFSEEIFENSLCEKCKSFEKADEKISKKIGALKEYIYFAE</sequence>
<name>A0A1R2CGH6_9CILI</name>
<dbReference type="OrthoDB" id="327336at2759"/>
<protein>
    <submittedName>
        <fullName evidence="3">Uncharacterized protein</fullName>
    </submittedName>
</protein>
<evidence type="ECO:0000313" key="3">
    <source>
        <dbReference type="EMBL" id="OMJ88132.1"/>
    </source>
</evidence>
<proteinExistence type="predicted"/>
<feature type="compositionally biased region" description="Polar residues" evidence="2">
    <location>
        <begin position="142"/>
        <end position="152"/>
    </location>
</feature>
<evidence type="ECO:0000256" key="1">
    <source>
        <dbReference type="SAM" id="Coils"/>
    </source>
</evidence>
<feature type="coiled-coil region" evidence="1">
    <location>
        <begin position="167"/>
        <end position="194"/>
    </location>
</feature>
<feature type="coiled-coil region" evidence="1">
    <location>
        <begin position="242"/>
        <end position="283"/>
    </location>
</feature>
<comment type="caution">
    <text evidence="3">The sequence shown here is derived from an EMBL/GenBank/DDBJ whole genome shotgun (WGS) entry which is preliminary data.</text>
</comment>
<feature type="region of interest" description="Disordered" evidence="2">
    <location>
        <begin position="142"/>
        <end position="162"/>
    </location>
</feature>
<dbReference type="Proteomes" id="UP000187209">
    <property type="component" value="Unassembled WGS sequence"/>
</dbReference>
<evidence type="ECO:0000256" key="2">
    <source>
        <dbReference type="SAM" id="MobiDB-lite"/>
    </source>
</evidence>
<gene>
    <name evidence="3" type="ORF">SteCoe_9947</name>
</gene>
<dbReference type="AlphaFoldDB" id="A0A1R2CGH6"/>